<evidence type="ECO:0000313" key="4">
    <source>
        <dbReference type="Proteomes" id="UP000250462"/>
    </source>
</evidence>
<keyword evidence="4" id="KW-1185">Reference proteome</keyword>
<dbReference type="PANTHER" id="PTHR33608">
    <property type="entry name" value="BLL2464 PROTEIN"/>
    <property type="match status" value="1"/>
</dbReference>
<protein>
    <recommendedName>
        <fullName evidence="2">DUF58 domain-containing protein</fullName>
    </recommendedName>
</protein>
<dbReference type="OrthoDB" id="9776116at2"/>
<feature type="region of interest" description="Disordered" evidence="1">
    <location>
        <begin position="316"/>
        <end position="344"/>
    </location>
</feature>
<name>A0A329QHU9_9ACTN</name>
<dbReference type="EMBL" id="QMIG01000033">
    <property type="protein sequence ID" value="RAW09958.1"/>
    <property type="molecule type" value="Genomic_DNA"/>
</dbReference>
<organism evidence="3 4">
    <name type="scientific">Phytoactinopolyspora halophila</name>
    <dbReference type="NCBI Taxonomy" id="1981511"/>
    <lineage>
        <taxon>Bacteria</taxon>
        <taxon>Bacillati</taxon>
        <taxon>Actinomycetota</taxon>
        <taxon>Actinomycetes</taxon>
        <taxon>Jiangellales</taxon>
        <taxon>Jiangellaceae</taxon>
        <taxon>Phytoactinopolyspora</taxon>
    </lineage>
</organism>
<evidence type="ECO:0000313" key="3">
    <source>
        <dbReference type="EMBL" id="RAW09958.1"/>
    </source>
</evidence>
<sequence>MSWFARQRRWLPTPAYSRAIGLPLVLAAAALVLGRVELLLLGLPLALSVALAHGRHSALAREWSRQPGLTSPPNVRVEGPTRVEAGHTTRLATTIHPSDAQLATVLLPPDVQDGDGERIAVSAPARDAEPRPVVTAMEITTWGTHAIARPDHLAATADAYWVAGPFEGEAFTTQVLPAVSSRLPTGPLPPRPAGMVGAHRTRRPGEGTELHEISPFVPGDRLRRVDWRVTARQAGPDEQLYTRRTLVDADADVMCCMDNRFDLSAEVNRWSAVTDAEPADDATQVPRTSIDIAVDTVSSIAAGYLAHGDRVGLLDLSAPTSGRGPGGVPGGTGSRSAMVRPGSGSRHLIRLRSHLASRTHRPSSGDLTPLADKMPPFPPGAIIVVTSVFLDASIVELTAGWRRAGHPVLAVDVMPQPLHVDPGDTATRLALRVVLAERDERFAALTSHGVVVTSADPTRLALDLARLARTPRRSRQR</sequence>
<gene>
    <name evidence="3" type="ORF">DPM12_19945</name>
</gene>
<feature type="region of interest" description="Disordered" evidence="1">
    <location>
        <begin position="182"/>
        <end position="213"/>
    </location>
</feature>
<dbReference type="RefSeq" id="WP_112260122.1">
    <property type="nucleotide sequence ID" value="NZ_QMIG01000033.1"/>
</dbReference>
<feature type="domain" description="DUF58" evidence="2">
    <location>
        <begin position="215"/>
        <end position="413"/>
    </location>
</feature>
<comment type="caution">
    <text evidence="3">The sequence shown here is derived from an EMBL/GenBank/DDBJ whole genome shotgun (WGS) entry which is preliminary data.</text>
</comment>
<proteinExistence type="predicted"/>
<evidence type="ECO:0000259" key="2">
    <source>
        <dbReference type="Pfam" id="PF01882"/>
    </source>
</evidence>
<dbReference type="AlphaFoldDB" id="A0A329QHU9"/>
<feature type="compositionally biased region" description="Gly residues" evidence="1">
    <location>
        <begin position="323"/>
        <end position="333"/>
    </location>
</feature>
<accession>A0A329QHU9</accession>
<dbReference type="Pfam" id="PF01882">
    <property type="entry name" value="DUF58"/>
    <property type="match status" value="1"/>
</dbReference>
<reference evidence="3 4" key="1">
    <citation type="submission" date="2018-06" db="EMBL/GenBank/DDBJ databases">
        <title>Phytoactinopolyspora halophila sp. nov., a novel halophilic actinomycete isolated from a saline soil in China.</title>
        <authorList>
            <person name="Tang S.-K."/>
        </authorList>
    </citation>
    <scope>NUCLEOTIDE SEQUENCE [LARGE SCALE GENOMIC DNA]</scope>
    <source>
        <strain evidence="3 4">YIM 96934</strain>
    </source>
</reference>
<feature type="region of interest" description="Disordered" evidence="1">
    <location>
        <begin position="353"/>
        <end position="372"/>
    </location>
</feature>
<dbReference type="Proteomes" id="UP000250462">
    <property type="component" value="Unassembled WGS sequence"/>
</dbReference>
<dbReference type="PANTHER" id="PTHR33608:SF14">
    <property type="entry name" value="POSSIBLE CONSERVED SECRETED PROTEIN"/>
    <property type="match status" value="1"/>
</dbReference>
<feature type="compositionally biased region" description="Basic and acidic residues" evidence="1">
    <location>
        <begin position="203"/>
        <end position="212"/>
    </location>
</feature>
<dbReference type="InterPro" id="IPR002881">
    <property type="entry name" value="DUF58"/>
</dbReference>
<evidence type="ECO:0000256" key="1">
    <source>
        <dbReference type="SAM" id="MobiDB-lite"/>
    </source>
</evidence>